<name>A0A1R1YE62_9FUNG</name>
<keyword evidence="1" id="KW-0175">Coiled coil</keyword>
<feature type="compositionally biased region" description="Polar residues" evidence="2">
    <location>
        <begin position="749"/>
        <end position="765"/>
    </location>
</feature>
<feature type="compositionally biased region" description="Acidic residues" evidence="2">
    <location>
        <begin position="736"/>
        <end position="748"/>
    </location>
</feature>
<evidence type="ECO:0000256" key="1">
    <source>
        <dbReference type="SAM" id="Coils"/>
    </source>
</evidence>
<proteinExistence type="predicted"/>
<feature type="compositionally biased region" description="Polar residues" evidence="2">
    <location>
        <begin position="614"/>
        <end position="627"/>
    </location>
</feature>
<evidence type="ECO:0000313" key="3">
    <source>
        <dbReference type="EMBL" id="OMJ25192.1"/>
    </source>
</evidence>
<comment type="caution">
    <text evidence="3">The sequence shown here is derived from an EMBL/GenBank/DDBJ whole genome shotgun (WGS) entry which is preliminary data.</text>
</comment>
<feature type="region of interest" description="Disordered" evidence="2">
    <location>
        <begin position="820"/>
        <end position="861"/>
    </location>
</feature>
<dbReference type="OrthoDB" id="5575373at2759"/>
<feature type="compositionally biased region" description="Basic and acidic residues" evidence="2">
    <location>
        <begin position="847"/>
        <end position="858"/>
    </location>
</feature>
<evidence type="ECO:0000256" key="2">
    <source>
        <dbReference type="SAM" id="MobiDB-lite"/>
    </source>
</evidence>
<feature type="region of interest" description="Disordered" evidence="2">
    <location>
        <begin position="173"/>
        <end position="212"/>
    </location>
</feature>
<reference evidence="4" key="1">
    <citation type="submission" date="2017-01" db="EMBL/GenBank/DDBJ databases">
        <authorList>
            <person name="Wang Y."/>
            <person name="White M."/>
            <person name="Kvist S."/>
            <person name="Moncalvo J.-M."/>
        </authorList>
    </citation>
    <scope>NUCLEOTIDE SEQUENCE [LARGE SCALE GENOMIC DNA]</scope>
    <source>
        <strain evidence="4">ID-206-W2</strain>
    </source>
</reference>
<feature type="region of interest" description="Disordered" evidence="2">
    <location>
        <begin position="733"/>
        <end position="768"/>
    </location>
</feature>
<sequence>MGNLIPLMGFKLPESMLKLFKEDQDGIQLKISGKDKNYNGTFEVMGESLSVRFRPEKAQNNFIYHQDSQKPDGTDFCDYNLKEGALWNNDGLLKGSLSISKATSDRAESVLKRLEQSKKKKILTTKKIKNPKHHDFDFRKSPQKVTKSYDSSDEMDCDLLELAENLVSNIEEEPKKSLKKTTEVSEQLHLASPKTYPVKQKLPTKGSLLNNNPNKINIDMFSKASPNKSGELYSLKPEIIKDLDPSKYSIRVSKPDKNSSKLSKNLQKSSSSTRYISNSSNESISFPKKAELDTTVNLNNPDLKAKSNPAIISSETKVTTSLNSDNQLNTSLNTPSKLEITSTPKIIEPSISSLEKSPSLSYKNVANHNRSTLIKSPVNINKNEFHSINEKDKLTSPKKLTLNEKISIAKGQNSNLNNEYHETNNPRNLSLNEKLLIAKNKPTNQPVLSSNITSPNSLSLNQKIIAPKSQSYKPPPLPTQIANPIKFPSSDRLNTPNSQSHKLPFQNGQSSSLLTPSLNAHKTSYIRDDSASNKRNTDNATSEPDIVKKQRNFSSPNPNGRKLDFTSPKKSHVIHYELEVKKELEIENSTIAKSATPQKADTFDDKTLNSYSTIDESTLGDNNQNIQLDKDQKSQYYKKPSSPIKNGVMNSQNKKDLNSTTKNNEKYCKNDLSPYSGGYSDSSSHPKPYIFKKNSYNNEYLVKSSYSNGHGVRGSNLSAKSKCNNNFISKRPYGSDFEEGEELEDEDTLNTSNLAATPNTNSDTAGSKLEIIKDKNVDLPTNIDSSHTINKNDLNFSDPISQGESVESFKSVKDVYSDRLYNPEKASTNPKENKPMLKGSDTISQGEKSDMDLSEKDNSQVQNLSPDIKLLSTSHTFDLLDNHESSSSNSVEPLLNIGDAKISKYAIENTQNDTINSENENPNGNTINVERTRQFTPNIVPKSGRMLDFHNSPSTQGPFNKASPTNNEKNLDLNEHFEIYEYSINPLQPYGKPEDFFSLFEKYIKDPMCVEAICSDSSINKYKIIDSSIDINDFINSNFKERRLYSESLYKEYEDLHNKLNKQYSSKRDQAMQLLSKLRDAYLEFDKLRVSLISESDKINIKCHRNLEKDERIPLSRYSRNPFDGSILSNSNLIESEIILSENNLRANSIKSITPLELNFGIGSQDSESNSYIMKGLDDNFYIFKISKDQDKFFFLEEKSSHVQGFKERDHKNPRKLNFEELQHNKILEKKKLNVNICDELLTSFDDLCIRKKAVIYIDPLKERKDMIKKYSSYRKLLPSEIEIWKILEQMINFIREESCESNKLDTKKYFELYSRLKMINNILN</sequence>
<feature type="compositionally biased region" description="Basic and acidic residues" evidence="2">
    <location>
        <begin position="173"/>
        <end position="183"/>
    </location>
</feature>
<evidence type="ECO:0000313" key="4">
    <source>
        <dbReference type="Proteomes" id="UP000187429"/>
    </source>
</evidence>
<organism evidence="3 4">
    <name type="scientific">Smittium culicis</name>
    <dbReference type="NCBI Taxonomy" id="133412"/>
    <lineage>
        <taxon>Eukaryota</taxon>
        <taxon>Fungi</taxon>
        <taxon>Fungi incertae sedis</taxon>
        <taxon>Zoopagomycota</taxon>
        <taxon>Kickxellomycotina</taxon>
        <taxon>Harpellomycetes</taxon>
        <taxon>Harpellales</taxon>
        <taxon>Legeriomycetaceae</taxon>
        <taxon>Smittium</taxon>
    </lineage>
</organism>
<accession>A0A1R1YE62</accession>
<feature type="compositionally biased region" description="Polar residues" evidence="2">
    <location>
        <begin position="491"/>
        <end position="522"/>
    </location>
</feature>
<gene>
    <name evidence="3" type="ORF">AYI69_g4378</name>
</gene>
<feature type="compositionally biased region" description="Low complexity" evidence="2">
    <location>
        <begin position="260"/>
        <end position="282"/>
    </location>
</feature>
<feature type="region of interest" description="Disordered" evidence="2">
    <location>
        <begin position="250"/>
        <end position="282"/>
    </location>
</feature>
<dbReference type="EMBL" id="LSSM01001687">
    <property type="protein sequence ID" value="OMJ25192.1"/>
    <property type="molecule type" value="Genomic_DNA"/>
</dbReference>
<keyword evidence="4" id="KW-1185">Reference proteome</keyword>
<protein>
    <submittedName>
        <fullName evidence="3">Uncharacterized protein</fullName>
    </submittedName>
</protein>
<feature type="compositionally biased region" description="Basic and acidic residues" evidence="2">
    <location>
        <begin position="525"/>
        <end position="537"/>
    </location>
</feature>
<feature type="region of interest" description="Disordered" evidence="2">
    <location>
        <begin position="614"/>
        <end position="669"/>
    </location>
</feature>
<feature type="region of interest" description="Disordered" evidence="2">
    <location>
        <begin position="468"/>
        <end position="568"/>
    </location>
</feature>
<feature type="coiled-coil region" evidence="1">
    <location>
        <begin position="1050"/>
        <end position="1081"/>
    </location>
</feature>
<dbReference type="Proteomes" id="UP000187429">
    <property type="component" value="Unassembled WGS sequence"/>
</dbReference>
<feature type="compositionally biased region" description="Basic and acidic residues" evidence="2">
    <location>
        <begin position="653"/>
        <end position="669"/>
    </location>
</feature>